<evidence type="ECO:0000256" key="1">
    <source>
        <dbReference type="SAM" id="MobiDB-lite"/>
    </source>
</evidence>
<protein>
    <submittedName>
        <fullName evidence="2">Uncharacterized protein</fullName>
    </submittedName>
</protein>
<sequence>MPNADLVKMEVLTKKAAQMNDELTPPNPEQTNALLSEDRLRERNW</sequence>
<accession>A0A5P8WAZ6</accession>
<feature type="region of interest" description="Disordered" evidence="1">
    <location>
        <begin position="17"/>
        <end position="45"/>
    </location>
</feature>
<evidence type="ECO:0000313" key="3">
    <source>
        <dbReference type="Proteomes" id="UP000326678"/>
    </source>
</evidence>
<keyword evidence="3" id="KW-1185">Reference proteome</keyword>
<name>A0A5P8WAZ6_9NOSO</name>
<gene>
    <name evidence="2" type="ORF">GXM_07256</name>
</gene>
<organism evidence="2 3">
    <name type="scientific">Nostoc sphaeroides CCNUC1</name>
    <dbReference type="NCBI Taxonomy" id="2653204"/>
    <lineage>
        <taxon>Bacteria</taxon>
        <taxon>Bacillati</taxon>
        <taxon>Cyanobacteriota</taxon>
        <taxon>Cyanophyceae</taxon>
        <taxon>Nostocales</taxon>
        <taxon>Nostocaceae</taxon>
        <taxon>Nostoc</taxon>
    </lineage>
</organism>
<evidence type="ECO:0000313" key="2">
    <source>
        <dbReference type="EMBL" id="QFS49762.1"/>
    </source>
</evidence>
<dbReference type="AlphaFoldDB" id="A0A5P8WAZ6"/>
<dbReference type="EMBL" id="CP045227">
    <property type="protein sequence ID" value="QFS49762.1"/>
    <property type="molecule type" value="Genomic_DNA"/>
</dbReference>
<reference evidence="2 3" key="1">
    <citation type="submission" date="2019-10" db="EMBL/GenBank/DDBJ databases">
        <title>Genomic and transcriptomic insights into the perfect genentic adaptation of a filamentous nitrogen-fixing cyanobacterium to rice fields.</title>
        <authorList>
            <person name="Chen Z."/>
        </authorList>
    </citation>
    <scope>NUCLEOTIDE SEQUENCE [LARGE SCALE GENOMIC DNA]</scope>
    <source>
        <strain evidence="2">CCNUC1</strain>
    </source>
</reference>
<proteinExistence type="predicted"/>
<dbReference type="Proteomes" id="UP000326678">
    <property type="component" value="Chromosome Gxm2"/>
</dbReference>
<dbReference type="KEGG" id="nsh:GXM_07256"/>
<feature type="compositionally biased region" description="Basic and acidic residues" evidence="1">
    <location>
        <begin position="36"/>
        <end position="45"/>
    </location>
</feature>